<evidence type="ECO:0000313" key="1">
    <source>
        <dbReference type="EMBL" id="GFD36018.1"/>
    </source>
</evidence>
<dbReference type="EMBL" id="BKCJ011466178">
    <property type="protein sequence ID" value="GFD36018.1"/>
    <property type="molecule type" value="Genomic_DNA"/>
</dbReference>
<dbReference type="AlphaFoldDB" id="A0A699VRE7"/>
<gene>
    <name evidence="1" type="ORF">Tci_907987</name>
</gene>
<reference evidence="1" key="1">
    <citation type="journal article" date="2019" name="Sci. Rep.">
        <title>Draft genome of Tanacetum cinerariifolium, the natural source of mosquito coil.</title>
        <authorList>
            <person name="Yamashiro T."/>
            <person name="Shiraishi A."/>
            <person name="Satake H."/>
            <person name="Nakayama K."/>
        </authorList>
    </citation>
    <scope>NUCLEOTIDE SEQUENCE</scope>
</reference>
<proteinExistence type="predicted"/>
<accession>A0A699VRE7</accession>
<comment type="caution">
    <text evidence="1">The sequence shown here is derived from an EMBL/GenBank/DDBJ whole genome shotgun (WGS) entry which is preliminary data.</text>
</comment>
<feature type="non-terminal residue" evidence="1">
    <location>
        <position position="69"/>
    </location>
</feature>
<sequence length="69" mass="7604">MSEEADAIRSCIAQTTVVITELQAMEDQDEVHESLLAAKDAKRGEESKLLALHEEITEALEEIESPGHN</sequence>
<protein>
    <submittedName>
        <fullName evidence="1">Uncharacterized protein</fullName>
    </submittedName>
</protein>
<name>A0A699VRE7_TANCI</name>
<organism evidence="1">
    <name type="scientific">Tanacetum cinerariifolium</name>
    <name type="common">Dalmatian daisy</name>
    <name type="synonym">Chrysanthemum cinerariifolium</name>
    <dbReference type="NCBI Taxonomy" id="118510"/>
    <lineage>
        <taxon>Eukaryota</taxon>
        <taxon>Viridiplantae</taxon>
        <taxon>Streptophyta</taxon>
        <taxon>Embryophyta</taxon>
        <taxon>Tracheophyta</taxon>
        <taxon>Spermatophyta</taxon>
        <taxon>Magnoliopsida</taxon>
        <taxon>eudicotyledons</taxon>
        <taxon>Gunneridae</taxon>
        <taxon>Pentapetalae</taxon>
        <taxon>asterids</taxon>
        <taxon>campanulids</taxon>
        <taxon>Asterales</taxon>
        <taxon>Asteraceae</taxon>
        <taxon>Asteroideae</taxon>
        <taxon>Anthemideae</taxon>
        <taxon>Anthemidinae</taxon>
        <taxon>Tanacetum</taxon>
    </lineage>
</organism>